<protein>
    <submittedName>
        <fullName evidence="1">DUF4250 domain-containing protein</fullName>
    </submittedName>
</protein>
<dbReference type="Proteomes" id="UP001486565">
    <property type="component" value="Chromosome"/>
</dbReference>
<dbReference type="Pfam" id="PF14056">
    <property type="entry name" value="DUF4250"/>
    <property type="match status" value="1"/>
</dbReference>
<accession>A0ABZ2Y858</accession>
<dbReference type="InterPro" id="IPR025346">
    <property type="entry name" value="DUF4250"/>
</dbReference>
<evidence type="ECO:0000313" key="2">
    <source>
        <dbReference type="Proteomes" id="UP001486565"/>
    </source>
</evidence>
<gene>
    <name evidence="1" type="ORF">QBE51_04550</name>
</gene>
<dbReference type="EMBL" id="CP121687">
    <property type="protein sequence ID" value="WZL70796.1"/>
    <property type="molecule type" value="Genomic_DNA"/>
</dbReference>
<name>A0ABZ2Y858_9FIRM</name>
<keyword evidence="2" id="KW-1185">Reference proteome</keyword>
<proteinExistence type="predicted"/>
<sequence>MMNSRYIPLGDPFILLSWVNMKLRDECKDLEQLCDRYEVSEEIIRDTLGAVGYVYVKKTNQFIYKDAATE</sequence>
<organism evidence="1 2">
    <name type="scientific">Defluviitalea saccharophila</name>
    <dbReference type="NCBI Taxonomy" id="879970"/>
    <lineage>
        <taxon>Bacteria</taxon>
        <taxon>Bacillati</taxon>
        <taxon>Bacillota</taxon>
        <taxon>Clostridia</taxon>
        <taxon>Lachnospirales</taxon>
        <taxon>Defluviitaleaceae</taxon>
        <taxon>Defluviitalea</taxon>
    </lineage>
</organism>
<dbReference type="RefSeq" id="WP_341877753.1">
    <property type="nucleotide sequence ID" value="NZ_CP121687.1"/>
</dbReference>
<evidence type="ECO:0000313" key="1">
    <source>
        <dbReference type="EMBL" id="WZL70796.1"/>
    </source>
</evidence>
<reference evidence="1 2" key="1">
    <citation type="submission" date="2023-03" db="EMBL/GenBank/DDBJ databases">
        <title>Novel Species.</title>
        <authorList>
            <person name="Ma S."/>
        </authorList>
    </citation>
    <scope>NUCLEOTIDE SEQUENCE [LARGE SCALE GENOMIC DNA]</scope>
    <source>
        <strain evidence="1 2">LIND6LT2</strain>
    </source>
</reference>